<feature type="compositionally biased region" description="Acidic residues" evidence="3">
    <location>
        <begin position="546"/>
        <end position="558"/>
    </location>
</feature>
<accession>A0A1H1KY53</accession>
<dbReference type="GO" id="GO:0004557">
    <property type="term" value="F:alpha-galactosidase activity"/>
    <property type="evidence" value="ECO:0007669"/>
    <property type="project" value="InterPro"/>
</dbReference>
<dbReference type="PANTHER" id="PTHR43053">
    <property type="entry name" value="GLYCOSIDASE FAMILY 31"/>
    <property type="match status" value="1"/>
</dbReference>
<dbReference type="GO" id="GO:0016052">
    <property type="term" value="P:carbohydrate catabolic process"/>
    <property type="evidence" value="ECO:0007669"/>
    <property type="project" value="InterPro"/>
</dbReference>
<evidence type="ECO:0000313" key="4">
    <source>
        <dbReference type="EMBL" id="SDR67186.1"/>
    </source>
</evidence>
<reference evidence="5" key="1">
    <citation type="submission" date="2016-10" db="EMBL/GenBank/DDBJ databases">
        <authorList>
            <person name="Varghese N."/>
            <person name="Submissions S."/>
        </authorList>
    </citation>
    <scope>NUCLEOTIDE SEQUENCE [LARGE SCALE GENOMIC DNA]</scope>
    <source>
        <strain evidence="5">DSM 22620</strain>
    </source>
</reference>
<feature type="region of interest" description="Disordered" evidence="3">
    <location>
        <begin position="649"/>
        <end position="679"/>
    </location>
</feature>
<dbReference type="InterPro" id="IPR002252">
    <property type="entry name" value="Glyco_hydro_36"/>
</dbReference>
<dbReference type="Proteomes" id="UP000199480">
    <property type="component" value="Chromosome I"/>
</dbReference>
<evidence type="ECO:0000256" key="2">
    <source>
        <dbReference type="ARBA" id="ARBA00023295"/>
    </source>
</evidence>
<dbReference type="AlphaFoldDB" id="A0A1H1KY53"/>
<keyword evidence="1" id="KW-0378">Hydrolase</keyword>
<feature type="compositionally biased region" description="Basic and acidic residues" evidence="3">
    <location>
        <begin position="649"/>
        <end position="667"/>
    </location>
</feature>
<evidence type="ECO:0000256" key="1">
    <source>
        <dbReference type="ARBA" id="ARBA00022801"/>
    </source>
</evidence>
<feature type="region of interest" description="Disordered" evidence="3">
    <location>
        <begin position="534"/>
        <end position="569"/>
    </location>
</feature>
<dbReference type="PANTHER" id="PTHR43053:SF3">
    <property type="entry name" value="ALPHA-GALACTOSIDASE C-RELATED"/>
    <property type="match status" value="1"/>
</dbReference>
<dbReference type="Gene3D" id="3.20.20.70">
    <property type="entry name" value="Aldolase class I"/>
    <property type="match status" value="1"/>
</dbReference>
<evidence type="ECO:0000313" key="5">
    <source>
        <dbReference type="Proteomes" id="UP000199480"/>
    </source>
</evidence>
<dbReference type="InterPro" id="IPR013785">
    <property type="entry name" value="Aldolase_TIM"/>
</dbReference>
<dbReference type="CDD" id="cd14791">
    <property type="entry name" value="GH36"/>
    <property type="match status" value="1"/>
</dbReference>
<organism evidence="4 5">
    <name type="scientific">Parafannyhessea umbonata</name>
    <dbReference type="NCBI Taxonomy" id="604330"/>
    <lineage>
        <taxon>Bacteria</taxon>
        <taxon>Bacillati</taxon>
        <taxon>Actinomycetota</taxon>
        <taxon>Coriobacteriia</taxon>
        <taxon>Coriobacteriales</taxon>
        <taxon>Atopobiaceae</taxon>
        <taxon>Parafannyhessea</taxon>
    </lineage>
</organism>
<dbReference type="InterPro" id="IPR017853">
    <property type="entry name" value="GH"/>
</dbReference>
<dbReference type="OrthoDB" id="9758822at2"/>
<proteinExistence type="predicted"/>
<dbReference type="InterPro" id="IPR050985">
    <property type="entry name" value="Alpha-glycosidase_related"/>
</dbReference>
<dbReference type="GeneID" id="78499880"/>
<gene>
    <name evidence="4" type="ORF">SAMN04489857_0505</name>
</gene>
<dbReference type="SUPFAM" id="SSF51445">
    <property type="entry name" value="(Trans)glycosidases"/>
    <property type="match status" value="1"/>
</dbReference>
<dbReference type="EMBL" id="LT629759">
    <property type="protein sequence ID" value="SDR67186.1"/>
    <property type="molecule type" value="Genomic_DNA"/>
</dbReference>
<sequence length="679" mass="75154">MDLNPKFQIAWRVPDGGRRVTYVSDQVPTFGADCRDLDVTVERDGDVWHVWVDPEYDLTVEFATATVSLDLQHADALFLNGYNSWTDSWERSPRANMHGLWGTPRSVVDHWVLDASGDYRFARQDPRFGHQHGVGYGYLRFGQAVSLFGDCKPDTGLTVIYEDLSENTITLEKEGPDRILAAGERVEVLTLALVEGTLQGAFSRYVELMGVKRRPAYPIVGFTSWYRHYGDIDAATLRRDLVGVSDILLAQPLEGVLPVFQVDDGYAKVGDWTRPDLERFPAGMGAVADDIRSAGLVPGLWMAPFVCEKDSHTFVEHQDWLLRDTQGHPVMSGSHWSGGYALDTQNPEARDYVRTSLGTATRTWGFELLKLDFLYAAAMVPHAGLNRGELMADALDLLRESVPDKTLFDFCGVPVVSAFGRCEYCRVGCDVGLDWNDTLHMRITGRERVSTKNSLHNTKGRAHLNGVTFLNDPDVFFLRRDVKITDSQRTRLLSADSLLGGVLFTSDDMGAWDSRQMGIFHNALDTFVRRSRELVPREEGSGGLETNDDSRDEEEESDGPSSALDAEVVTSDMTQPMPIVGMTQLMPAVDKTDAPPASDETGVVPGPDMTQAMEGPDMTQAMEGPDMTQAMEGPDMTIVDRPLLAAIEAAEREGNSPKEGDALRESDDTSLETEGNTHE</sequence>
<name>A0A1H1KY53_9ACTN</name>
<keyword evidence="2" id="KW-0326">Glycosidase</keyword>
<evidence type="ECO:0000256" key="3">
    <source>
        <dbReference type="SAM" id="MobiDB-lite"/>
    </source>
</evidence>
<dbReference type="RefSeq" id="WP_157692119.1">
    <property type="nucleotide sequence ID" value="NZ_LT629759.1"/>
</dbReference>
<protein>
    <submittedName>
        <fullName evidence="4">Alpha-galactosidase</fullName>
    </submittedName>
</protein>
<dbReference type="Pfam" id="PF02065">
    <property type="entry name" value="Melibiase"/>
    <property type="match status" value="1"/>
</dbReference>